<dbReference type="Pfam" id="PF13516">
    <property type="entry name" value="LRR_6"/>
    <property type="match status" value="2"/>
</dbReference>
<dbReference type="InterPro" id="IPR032675">
    <property type="entry name" value="LRR_dom_sf"/>
</dbReference>
<proteinExistence type="predicted"/>
<dbReference type="GO" id="GO:0005829">
    <property type="term" value="C:cytosol"/>
    <property type="evidence" value="ECO:0007669"/>
    <property type="project" value="TreeGrafter"/>
</dbReference>
<dbReference type="SUPFAM" id="SSF52047">
    <property type="entry name" value="RNI-like"/>
    <property type="match status" value="1"/>
</dbReference>
<reference evidence="3" key="1">
    <citation type="submission" date="2014-03" db="EMBL/GenBank/DDBJ databases">
        <authorList>
            <person name="Aksoy S."/>
            <person name="Warren W."/>
            <person name="Wilson R.K."/>
        </authorList>
    </citation>
    <scope>NUCLEOTIDE SEQUENCE [LARGE SCALE GENOMIC DNA]</scope>
    <source>
        <strain evidence="3">IAEA</strain>
    </source>
</reference>
<accession>A0A1B0AJ99</accession>
<evidence type="ECO:0000256" key="1">
    <source>
        <dbReference type="SAM" id="MobiDB-lite"/>
    </source>
</evidence>
<dbReference type="InterPro" id="IPR027038">
    <property type="entry name" value="RanGap"/>
</dbReference>
<sequence>MDFSYVEFPSTVSLNVLKAYVDLKKCKLPKIHGLSWQDAGGHQVLANQPKSLRHLVLDSIANNWNETPILKEVPRKEDRNYIVNNLDVNLPLKILSSRIKDEFFWRKIYQHRWKTLYYKKYNDNAEQPHHHHHRHQVNTNETQGKKATRKPWINIYMERHLEEFIENVTTTDYEQENVQATLDICATYINQLEINYLQTSMDGQHGEVKISSTNHIPLDFILSNLPELHTLRLTYCTKTIGMNFYLGCNVLSQRDTLLLARGLSRCHELNFHNTKLEPHQLRLFAHSLDKGCHHLNTLALPHCALGDEGIRQFLDACHSESFTAEGAYILSGVIKDLSLEELILRLNPIGSNGATTIFSILDCLPIKNLDISGCLLTDSITKAFMQLVVTNKSLVCIDISNNVLGKIGVGPATTAGTILRLIFATNKKNQQMAHPLKIIKLLFSTHLTKDDFLIYITLHTRRHVKMRKYLRVLQYSHRTQSGALSLRNPGPVALSNKKLSEIIENDFSENKTQSYSSSVENRVVPYLGQARVRNCYIIAREDMNAVITPPSPIVCLLDDITISPLKVSVVTMPYKLISGICVSNTASKKIEFVFGRILNSRMLTVYDNK</sequence>
<name>A0A1B0AJ99_GLOPL</name>
<reference evidence="2" key="2">
    <citation type="submission" date="2020-05" db="UniProtKB">
        <authorList>
            <consortium name="EnsemblMetazoa"/>
        </authorList>
    </citation>
    <scope>IDENTIFICATION</scope>
    <source>
        <strain evidence="2">IAEA</strain>
    </source>
</reference>
<dbReference type="PANTHER" id="PTHR24113">
    <property type="entry name" value="RAN GTPASE-ACTIVATING PROTEIN 1"/>
    <property type="match status" value="1"/>
</dbReference>
<dbReference type="Gene3D" id="3.80.10.10">
    <property type="entry name" value="Ribonuclease Inhibitor"/>
    <property type="match status" value="2"/>
</dbReference>
<dbReference type="GO" id="GO:0005634">
    <property type="term" value="C:nucleus"/>
    <property type="evidence" value="ECO:0007669"/>
    <property type="project" value="TreeGrafter"/>
</dbReference>
<feature type="region of interest" description="Disordered" evidence="1">
    <location>
        <begin position="126"/>
        <end position="146"/>
    </location>
</feature>
<protein>
    <submittedName>
        <fullName evidence="2">Uncharacterized protein</fullName>
    </submittedName>
</protein>
<dbReference type="STRING" id="7398.A0A1B0AJ99"/>
<dbReference type="VEuPathDB" id="VectorBase:GPAI047628"/>
<dbReference type="GO" id="GO:0048471">
    <property type="term" value="C:perinuclear region of cytoplasm"/>
    <property type="evidence" value="ECO:0007669"/>
    <property type="project" value="TreeGrafter"/>
</dbReference>
<organism evidence="2 3">
    <name type="scientific">Glossina pallidipes</name>
    <name type="common">Tsetse fly</name>
    <dbReference type="NCBI Taxonomy" id="7398"/>
    <lineage>
        <taxon>Eukaryota</taxon>
        <taxon>Metazoa</taxon>
        <taxon>Ecdysozoa</taxon>
        <taxon>Arthropoda</taxon>
        <taxon>Hexapoda</taxon>
        <taxon>Insecta</taxon>
        <taxon>Pterygota</taxon>
        <taxon>Neoptera</taxon>
        <taxon>Endopterygota</taxon>
        <taxon>Diptera</taxon>
        <taxon>Brachycera</taxon>
        <taxon>Muscomorpha</taxon>
        <taxon>Hippoboscoidea</taxon>
        <taxon>Glossinidae</taxon>
        <taxon>Glossina</taxon>
    </lineage>
</organism>
<dbReference type="InterPro" id="IPR001611">
    <property type="entry name" value="Leu-rich_rpt"/>
</dbReference>
<dbReference type="GO" id="GO:0005096">
    <property type="term" value="F:GTPase activator activity"/>
    <property type="evidence" value="ECO:0007669"/>
    <property type="project" value="InterPro"/>
</dbReference>
<evidence type="ECO:0000313" key="3">
    <source>
        <dbReference type="Proteomes" id="UP000092445"/>
    </source>
</evidence>
<dbReference type="PANTHER" id="PTHR24113:SF15">
    <property type="entry name" value="NACHT DOMAIN-CONTAINING PROTEIN"/>
    <property type="match status" value="1"/>
</dbReference>
<evidence type="ECO:0000313" key="2">
    <source>
        <dbReference type="EnsemblMetazoa" id="GPAI047628-PA"/>
    </source>
</evidence>
<keyword evidence="3" id="KW-1185">Reference proteome</keyword>
<dbReference type="EnsemblMetazoa" id="GPAI047628-RA">
    <property type="protein sequence ID" value="GPAI047628-PA"/>
    <property type="gene ID" value="GPAI047628"/>
</dbReference>
<dbReference type="GO" id="GO:0006913">
    <property type="term" value="P:nucleocytoplasmic transport"/>
    <property type="evidence" value="ECO:0007669"/>
    <property type="project" value="TreeGrafter"/>
</dbReference>
<dbReference type="GO" id="GO:0031267">
    <property type="term" value="F:small GTPase binding"/>
    <property type="evidence" value="ECO:0007669"/>
    <property type="project" value="TreeGrafter"/>
</dbReference>
<dbReference type="AlphaFoldDB" id="A0A1B0AJ99"/>
<dbReference type="Proteomes" id="UP000092445">
    <property type="component" value="Unassembled WGS sequence"/>
</dbReference>